<dbReference type="STRING" id="551995.SAMN05192574_105292"/>
<keyword evidence="2" id="KW-1185">Reference proteome</keyword>
<reference evidence="2" key="1">
    <citation type="submission" date="2016-10" db="EMBL/GenBank/DDBJ databases">
        <authorList>
            <person name="Varghese N."/>
            <person name="Submissions S."/>
        </authorList>
    </citation>
    <scope>NUCLEOTIDE SEQUENCE [LARGE SCALE GENOMIC DNA]</scope>
    <source>
        <strain evidence="2">Gh-48</strain>
    </source>
</reference>
<sequence length="91" mass="10547">MEISRIQLEKFMQQVAELAAITTLVKAGLLRPYLKKSEAFNIYGRKNIERWLEQGLITPRKDGDHSAAWRLDRVELETIARAISIYYCLPP</sequence>
<accession>A0A1H8LXD2</accession>
<evidence type="ECO:0000313" key="2">
    <source>
        <dbReference type="Proteomes" id="UP000198942"/>
    </source>
</evidence>
<dbReference type="Proteomes" id="UP000198942">
    <property type="component" value="Unassembled WGS sequence"/>
</dbReference>
<evidence type="ECO:0000313" key="1">
    <source>
        <dbReference type="EMBL" id="SEO09783.1"/>
    </source>
</evidence>
<organism evidence="1 2">
    <name type="scientific">Mucilaginibacter gossypiicola</name>
    <dbReference type="NCBI Taxonomy" id="551995"/>
    <lineage>
        <taxon>Bacteria</taxon>
        <taxon>Pseudomonadati</taxon>
        <taxon>Bacteroidota</taxon>
        <taxon>Sphingobacteriia</taxon>
        <taxon>Sphingobacteriales</taxon>
        <taxon>Sphingobacteriaceae</taxon>
        <taxon>Mucilaginibacter</taxon>
    </lineage>
</organism>
<proteinExistence type="predicted"/>
<dbReference type="EMBL" id="FOCL01000005">
    <property type="protein sequence ID" value="SEO09783.1"/>
    <property type="molecule type" value="Genomic_DNA"/>
</dbReference>
<protein>
    <submittedName>
        <fullName evidence="1">Uncharacterized protein</fullName>
    </submittedName>
</protein>
<dbReference type="AlphaFoldDB" id="A0A1H8LXD2"/>
<name>A0A1H8LXD2_9SPHI</name>
<gene>
    <name evidence="1" type="ORF">SAMN05192574_105292</name>
</gene>